<sequence length="251" mass="28900">MSALPNRTQILIKDLPFQEKHKLSHSQTDLMAYLVNVTYWAINIEGYFVIATSKILSDLPAMGQKTIEASLKVLKDLELIECKTVEVTQWRGKPKLRGVKLTQKGKEYNAKLVLPSQDEEVKKLKLEIKELKETIKSLSVSESEASAPKEEARLKPSVPSMPTLEAIEIFVDDVTKRFSKTAQPICNAVPKWEKETTFYINSYNKLSIITAQKEHKQLKNPLEIKQFWEWLFGQKHRVGDTIDFTKVMWLH</sequence>
<gene>
    <name evidence="2" type="ORF">HELGO_WM22218</name>
</gene>
<accession>A0A6S6U9L8</accession>
<feature type="coiled-coil region" evidence="1">
    <location>
        <begin position="114"/>
        <end position="141"/>
    </location>
</feature>
<proteinExistence type="predicted"/>
<protein>
    <submittedName>
        <fullName evidence="2">Uncharacterized protein</fullName>
    </submittedName>
</protein>
<evidence type="ECO:0000313" key="2">
    <source>
        <dbReference type="EMBL" id="CAA6825433.1"/>
    </source>
</evidence>
<reference evidence="2" key="1">
    <citation type="submission" date="2020-01" db="EMBL/GenBank/DDBJ databases">
        <authorList>
            <person name="Meier V. D."/>
            <person name="Meier V D."/>
        </authorList>
    </citation>
    <scope>NUCLEOTIDE SEQUENCE</scope>
    <source>
        <strain evidence="2">HLG_WM_MAG_01</strain>
    </source>
</reference>
<dbReference type="EMBL" id="CACVAS010000129">
    <property type="protein sequence ID" value="CAA6825433.1"/>
    <property type="molecule type" value="Genomic_DNA"/>
</dbReference>
<evidence type="ECO:0000256" key="1">
    <source>
        <dbReference type="SAM" id="Coils"/>
    </source>
</evidence>
<name>A0A6S6U9L8_9BACT</name>
<keyword evidence="1" id="KW-0175">Coiled coil</keyword>
<organism evidence="2">
    <name type="scientific">uncultured Sulfurovum sp</name>
    <dbReference type="NCBI Taxonomy" id="269237"/>
    <lineage>
        <taxon>Bacteria</taxon>
        <taxon>Pseudomonadati</taxon>
        <taxon>Campylobacterota</taxon>
        <taxon>Epsilonproteobacteria</taxon>
        <taxon>Campylobacterales</taxon>
        <taxon>Sulfurovaceae</taxon>
        <taxon>Sulfurovum</taxon>
        <taxon>environmental samples</taxon>
    </lineage>
</organism>
<dbReference type="AlphaFoldDB" id="A0A6S6U9L8"/>